<dbReference type="Pfam" id="PF12487">
    <property type="entry name" value="DUF3703"/>
    <property type="match status" value="1"/>
</dbReference>
<evidence type="ECO:0000313" key="1">
    <source>
        <dbReference type="EMBL" id="RHX83345.1"/>
    </source>
</evidence>
<accession>A0A4R9L0E5</accession>
<dbReference type="EMBL" id="RQGT01000102">
    <property type="protein sequence ID" value="TGM10923.1"/>
    <property type="molecule type" value="Genomic_DNA"/>
</dbReference>
<gene>
    <name evidence="1" type="ORF">DLM78_21820</name>
    <name evidence="2" type="ORF">EHQ90_17680</name>
</gene>
<reference evidence="4" key="3">
    <citation type="journal article" date="2019" name="PLoS Negl. Trop. Dis.">
        <title>Revisiting the worldwide diversity of Leptospira species in the environment.</title>
        <authorList>
            <person name="Vincent A.T."/>
            <person name="Schiettekatte O."/>
            <person name="Bourhy P."/>
            <person name="Veyrier F.J."/>
            <person name="Picardeau M."/>
        </authorList>
    </citation>
    <scope>NUCLEOTIDE SEQUENCE [LARGE SCALE GENOMIC DNA]</scope>
    <source>
        <strain evidence="4">201702407</strain>
    </source>
</reference>
<protein>
    <submittedName>
        <fullName evidence="2">DUF3703 domain-containing protein</fullName>
    </submittedName>
</protein>
<evidence type="ECO:0000313" key="2">
    <source>
        <dbReference type="EMBL" id="TGM10923.1"/>
    </source>
</evidence>
<organism evidence="1 3">
    <name type="scientific">Leptospira stimsonii</name>
    <dbReference type="NCBI Taxonomy" id="2202203"/>
    <lineage>
        <taxon>Bacteria</taxon>
        <taxon>Pseudomonadati</taxon>
        <taxon>Spirochaetota</taxon>
        <taxon>Spirochaetia</taxon>
        <taxon>Leptospirales</taxon>
        <taxon>Leptospiraceae</taxon>
        <taxon>Leptospira</taxon>
    </lineage>
</organism>
<dbReference type="Proteomes" id="UP000266669">
    <property type="component" value="Unassembled WGS sequence"/>
</dbReference>
<reference evidence="3" key="1">
    <citation type="submission" date="2018-05" db="EMBL/GenBank/DDBJ databases">
        <title>Leptospira yasudae sp. nov. and Leptospira stimsonii sp. nov., two pathogenic species of the genus Leptospira isolated from environmental sources.</title>
        <authorList>
            <person name="Casanovas-Massana A."/>
            <person name="Hamond C."/>
            <person name="Santos L.A."/>
            <person name="Hacker K.P."/>
            <person name="Balassiano I."/>
            <person name="Medeiros M.A."/>
            <person name="Reis M.G."/>
            <person name="Ko A.I."/>
            <person name="Wunder E.A."/>
        </authorList>
    </citation>
    <scope>NUCLEOTIDE SEQUENCE [LARGE SCALE GENOMIC DNA]</scope>
    <source>
        <strain evidence="3">AMB6-RJ</strain>
    </source>
</reference>
<dbReference type="Proteomes" id="UP000297422">
    <property type="component" value="Unassembled WGS sequence"/>
</dbReference>
<evidence type="ECO:0000313" key="4">
    <source>
        <dbReference type="Proteomes" id="UP000297422"/>
    </source>
</evidence>
<comment type="caution">
    <text evidence="1">The sequence shown here is derived from an EMBL/GenBank/DDBJ whole genome shotgun (WGS) entry which is preliminary data.</text>
</comment>
<dbReference type="InterPro" id="IPR022172">
    <property type="entry name" value="DUF3703"/>
</dbReference>
<reference evidence="2" key="2">
    <citation type="submission" date="2018-10" db="EMBL/GenBank/DDBJ databases">
        <authorList>
            <person name="Vincent A.T."/>
            <person name="Schiettekatte O."/>
            <person name="Bourhy P."/>
            <person name="Veyrier F.J."/>
            <person name="Picardeau M."/>
        </authorList>
    </citation>
    <scope>NUCLEOTIDE SEQUENCE</scope>
    <source>
        <strain evidence="2">201702407</strain>
    </source>
</reference>
<proteinExistence type="predicted"/>
<name>A0A4R9L0E5_9LEPT</name>
<keyword evidence="4" id="KW-1185">Reference proteome</keyword>
<dbReference type="AlphaFoldDB" id="A0A4R9L0E5"/>
<sequence length="85" mass="9731">MNFRIPLFEIRTGNGNEFFGQILRFAVGRFRSLFDQVSIGNSGGTNVPILASRTRIFWKICGHLERAGVPAFFWKTKFFGDTNKK</sequence>
<dbReference type="RefSeq" id="WP_118983876.1">
    <property type="nucleotide sequence ID" value="NZ_QHCS01000009.1"/>
</dbReference>
<evidence type="ECO:0000313" key="3">
    <source>
        <dbReference type="Proteomes" id="UP000266669"/>
    </source>
</evidence>
<reference evidence="1" key="4">
    <citation type="journal article" date="2020" name="Int. J. Syst. Evol. Microbiol.">
        <title>Leptospira yasudae sp. nov. and Leptospira stimsonii sp. nov., two new species of the pathogenic group isolated from environmental sources.</title>
        <authorList>
            <person name="Casanovas-Massana A."/>
            <person name="Hamond C."/>
            <person name="Santos L.A."/>
            <person name="de Oliveira D."/>
            <person name="Hacker K.P."/>
            <person name="Balassiano I."/>
            <person name="Costa F."/>
            <person name="Medeiros M.A."/>
            <person name="Reis M.G."/>
            <person name="Ko A.I."/>
            <person name="Wunder E.A."/>
        </authorList>
    </citation>
    <scope>NUCLEOTIDE SEQUENCE</scope>
    <source>
        <strain evidence="1">AMB6-RJ</strain>
    </source>
</reference>
<dbReference type="EMBL" id="QHCS01000009">
    <property type="protein sequence ID" value="RHX83345.1"/>
    <property type="molecule type" value="Genomic_DNA"/>
</dbReference>